<feature type="region of interest" description="Disordered" evidence="1">
    <location>
        <begin position="1"/>
        <end position="28"/>
    </location>
</feature>
<dbReference type="Proteomes" id="UP001054821">
    <property type="component" value="Chromosome 5"/>
</dbReference>
<sequence length="123" mass="13565">MPSGAKPQNSETLKPDATIQPPLSPPEIHPSLTLRCDARLGISPTYLIPSGHVCPRYIEHARLCDSFSGTPSLRLLLYDSVSATQPLLRILTQGWKVKVTVKTLNKERKELGGHGPSLKKIRF</sequence>
<evidence type="ECO:0000313" key="2">
    <source>
        <dbReference type="EMBL" id="KAI5327226.1"/>
    </source>
</evidence>
<feature type="compositionally biased region" description="Polar residues" evidence="1">
    <location>
        <begin position="1"/>
        <end position="12"/>
    </location>
</feature>
<comment type="caution">
    <text evidence="2">The sequence shown here is derived from an EMBL/GenBank/DDBJ whole genome shotgun (WGS) entry which is preliminary data.</text>
</comment>
<accession>A0AAD4VNN7</accession>
<gene>
    <name evidence="2" type="ORF">L3X38_026622</name>
</gene>
<reference evidence="2 3" key="1">
    <citation type="journal article" date="2022" name="G3 (Bethesda)">
        <title>Whole-genome sequence and methylome profiling of the almond [Prunus dulcis (Mill.) D.A. Webb] cultivar 'Nonpareil'.</title>
        <authorList>
            <person name="D'Amico-Willman K.M."/>
            <person name="Ouma W.Z."/>
            <person name="Meulia T."/>
            <person name="Sideli G.M."/>
            <person name="Gradziel T.M."/>
            <person name="Fresnedo-Ramirez J."/>
        </authorList>
    </citation>
    <scope>NUCLEOTIDE SEQUENCE [LARGE SCALE GENOMIC DNA]</scope>
    <source>
        <strain evidence="2">Clone GOH B32 T37-40</strain>
    </source>
</reference>
<evidence type="ECO:0000256" key="1">
    <source>
        <dbReference type="SAM" id="MobiDB-lite"/>
    </source>
</evidence>
<proteinExistence type="predicted"/>
<name>A0AAD4VNN7_PRUDU</name>
<evidence type="ECO:0000313" key="3">
    <source>
        <dbReference type="Proteomes" id="UP001054821"/>
    </source>
</evidence>
<dbReference type="EMBL" id="JAJFAZ020000005">
    <property type="protein sequence ID" value="KAI5327226.1"/>
    <property type="molecule type" value="Genomic_DNA"/>
</dbReference>
<dbReference type="AlphaFoldDB" id="A0AAD4VNN7"/>
<protein>
    <submittedName>
        <fullName evidence="2">Uncharacterized protein</fullName>
    </submittedName>
</protein>
<organism evidence="2 3">
    <name type="scientific">Prunus dulcis</name>
    <name type="common">Almond</name>
    <name type="synonym">Amygdalus dulcis</name>
    <dbReference type="NCBI Taxonomy" id="3755"/>
    <lineage>
        <taxon>Eukaryota</taxon>
        <taxon>Viridiplantae</taxon>
        <taxon>Streptophyta</taxon>
        <taxon>Embryophyta</taxon>
        <taxon>Tracheophyta</taxon>
        <taxon>Spermatophyta</taxon>
        <taxon>Magnoliopsida</taxon>
        <taxon>eudicotyledons</taxon>
        <taxon>Gunneridae</taxon>
        <taxon>Pentapetalae</taxon>
        <taxon>rosids</taxon>
        <taxon>fabids</taxon>
        <taxon>Rosales</taxon>
        <taxon>Rosaceae</taxon>
        <taxon>Amygdaloideae</taxon>
        <taxon>Amygdaleae</taxon>
        <taxon>Prunus</taxon>
    </lineage>
</organism>
<keyword evidence="3" id="KW-1185">Reference proteome</keyword>